<name>Q65SH0_MANSM</name>
<gene>
    <name evidence="1" type="ordered locus">MS1483</name>
</gene>
<accession>Q65SH0</accession>
<dbReference type="Proteomes" id="UP000000607">
    <property type="component" value="Chromosome"/>
</dbReference>
<reference evidence="1 2" key="1">
    <citation type="journal article" date="2004" name="Nat. Biotechnol.">
        <title>The genome sequence of the capnophilic rumen bacterium Mannheimia succiniciproducens.</title>
        <authorList>
            <person name="Hong S.H."/>
            <person name="Kim J.S."/>
            <person name="Lee S.Y."/>
            <person name="In Y.H."/>
            <person name="Choi S.S."/>
            <person name="Rih J.-K."/>
            <person name="Kim C.H."/>
            <person name="Jeong H."/>
            <person name="Hur C.G."/>
            <person name="Kim J.J."/>
        </authorList>
    </citation>
    <scope>NUCLEOTIDE SEQUENCE [LARGE SCALE GENOMIC DNA]</scope>
    <source>
        <strain evidence="2">KCTC 0769BP / MBEL55E</strain>
    </source>
</reference>
<dbReference type="EMBL" id="AE016827">
    <property type="protein sequence ID" value="AAU38090.1"/>
    <property type="molecule type" value="Genomic_DNA"/>
</dbReference>
<dbReference type="HOGENOM" id="CLU_3169948_0_0_6"/>
<dbReference type="STRING" id="221988.MS1483"/>
<evidence type="ECO:0000313" key="2">
    <source>
        <dbReference type="Proteomes" id="UP000000607"/>
    </source>
</evidence>
<dbReference type="KEGG" id="msu:MS1483"/>
<protein>
    <submittedName>
        <fullName evidence="1">Uncharacterized protein</fullName>
    </submittedName>
</protein>
<evidence type="ECO:0000313" key="1">
    <source>
        <dbReference type="EMBL" id="AAU38090.1"/>
    </source>
</evidence>
<dbReference type="AlphaFoldDB" id="Q65SH0"/>
<sequence>MSYNNRNDCFFMQHDKNTQNSTALLSAVNLLKKCGQKSICKRLHIEL</sequence>
<keyword evidence="2" id="KW-1185">Reference proteome</keyword>
<proteinExistence type="predicted"/>
<organism evidence="1 2">
    <name type="scientific">Mannheimia succiniciproducens (strain KCTC 0769BP / MBEL55E)</name>
    <dbReference type="NCBI Taxonomy" id="221988"/>
    <lineage>
        <taxon>Bacteria</taxon>
        <taxon>Pseudomonadati</taxon>
        <taxon>Pseudomonadota</taxon>
        <taxon>Gammaproteobacteria</taxon>
        <taxon>Pasteurellales</taxon>
        <taxon>Pasteurellaceae</taxon>
        <taxon>Basfia</taxon>
    </lineage>
</organism>